<accession>A0A381SUD3</accession>
<name>A0A381SUD3_9ZZZZ</name>
<organism evidence="1">
    <name type="scientific">marine metagenome</name>
    <dbReference type="NCBI Taxonomy" id="408172"/>
    <lineage>
        <taxon>unclassified sequences</taxon>
        <taxon>metagenomes</taxon>
        <taxon>ecological metagenomes</taxon>
    </lineage>
</organism>
<dbReference type="Pfam" id="PF05960">
    <property type="entry name" value="DUF885"/>
    <property type="match status" value="1"/>
</dbReference>
<sequence length="536" mass="60754">MGVEGHNDRWGDLSPAGWQDTLSFLEGINDRLNDLSVNGDHWEALGRRVLCEHLSLERERIARSDPFSDLNNIASPPQVLRDTFDLMPKDTAMQWTHIAARLEGLSTAFRGYMASLEEGRASKRSVAKRQVEACLKQCNQHASEQSFFNDLPRQASDVGVASALMDRIAAGIDDAKMAYRHLGDYLETKYLSSAVVKDAVGLERYQFEARRYLGADIDLETTYRWGWEEVRQTLEEMRDIGRKIDPTLQIPEVASLLKTDSRYVVGSREAFLEVMRERQRHALSQLDSKVFDIPPEIRQVQVFFAPSGGALGAYYNPPSEDFSRKGTVWYVKQESPSYPLFDEITTGYHEGFPGHHLQCGVQLCLGDRLTRAHRLAIWNEGYGEGWALYAERLMGELGFLDRPEYLFGLLTSQMMRACRVVIDIGMHLDLPIPLDTSFHPGESWTFETAVALLTDYALLDPVYAESEVTRYLGFPAQAITYKIGEQRILDLRAEAEQQDWFTLKAFHGRVLGSGPVGLDHLRELVLPSREFENCSS</sequence>
<dbReference type="EMBL" id="UINC01003583">
    <property type="protein sequence ID" value="SVA07566.1"/>
    <property type="molecule type" value="Genomic_DNA"/>
</dbReference>
<protein>
    <recommendedName>
        <fullName evidence="2">DUF885 domain-containing protein</fullName>
    </recommendedName>
</protein>
<dbReference type="PANTHER" id="PTHR33361">
    <property type="entry name" value="GLR0591 PROTEIN"/>
    <property type="match status" value="1"/>
</dbReference>
<evidence type="ECO:0000313" key="1">
    <source>
        <dbReference type="EMBL" id="SVA07566.1"/>
    </source>
</evidence>
<dbReference type="AlphaFoldDB" id="A0A381SUD3"/>
<dbReference type="PANTHER" id="PTHR33361:SF2">
    <property type="entry name" value="DUF885 DOMAIN-CONTAINING PROTEIN"/>
    <property type="match status" value="1"/>
</dbReference>
<evidence type="ECO:0008006" key="2">
    <source>
        <dbReference type="Google" id="ProtNLM"/>
    </source>
</evidence>
<proteinExistence type="predicted"/>
<dbReference type="InterPro" id="IPR010281">
    <property type="entry name" value="DUF885"/>
</dbReference>
<gene>
    <name evidence="1" type="ORF">METZ01_LOCUS60420</name>
</gene>
<reference evidence="1" key="1">
    <citation type="submission" date="2018-05" db="EMBL/GenBank/DDBJ databases">
        <authorList>
            <person name="Lanie J.A."/>
            <person name="Ng W.-L."/>
            <person name="Kazmierczak K.M."/>
            <person name="Andrzejewski T.M."/>
            <person name="Davidsen T.M."/>
            <person name="Wayne K.J."/>
            <person name="Tettelin H."/>
            <person name="Glass J.I."/>
            <person name="Rusch D."/>
            <person name="Podicherti R."/>
            <person name="Tsui H.-C.T."/>
            <person name="Winkler M.E."/>
        </authorList>
    </citation>
    <scope>NUCLEOTIDE SEQUENCE</scope>
</reference>